<dbReference type="EMBL" id="WOWP01000011">
    <property type="protein sequence ID" value="MUV02782.1"/>
    <property type="molecule type" value="Genomic_DNA"/>
</dbReference>
<dbReference type="GO" id="GO:0000155">
    <property type="term" value="F:phosphorelay sensor kinase activity"/>
    <property type="evidence" value="ECO:0007669"/>
    <property type="project" value="InterPro"/>
</dbReference>
<dbReference type="RefSeq" id="WP_157481751.1">
    <property type="nucleotide sequence ID" value="NZ_WOWP01000011.1"/>
</dbReference>
<keyword evidence="1" id="KW-0812">Transmembrane</keyword>
<dbReference type="GO" id="GO:0016020">
    <property type="term" value="C:membrane"/>
    <property type="evidence" value="ECO:0007669"/>
    <property type="project" value="InterPro"/>
</dbReference>
<feature type="transmembrane region" description="Helical" evidence="1">
    <location>
        <begin position="74"/>
        <end position="94"/>
    </location>
</feature>
<dbReference type="AlphaFoldDB" id="A0A6N8H922"/>
<organism evidence="3 4">
    <name type="scientific">Flavobacterium rakeshii</name>
    <dbReference type="NCBI Taxonomy" id="1038845"/>
    <lineage>
        <taxon>Bacteria</taxon>
        <taxon>Pseudomonadati</taxon>
        <taxon>Bacteroidota</taxon>
        <taxon>Flavobacteriia</taxon>
        <taxon>Flavobacteriales</taxon>
        <taxon>Flavobacteriaceae</taxon>
        <taxon>Flavobacterium</taxon>
    </lineage>
</organism>
<keyword evidence="1" id="KW-0472">Membrane</keyword>
<evidence type="ECO:0000259" key="2">
    <source>
        <dbReference type="Pfam" id="PF06580"/>
    </source>
</evidence>
<evidence type="ECO:0000313" key="3">
    <source>
        <dbReference type="EMBL" id="MUV02782.1"/>
    </source>
</evidence>
<dbReference type="Proteomes" id="UP000433945">
    <property type="component" value="Unassembled WGS sequence"/>
</dbReference>
<protein>
    <recommendedName>
        <fullName evidence="2">Signal transduction histidine kinase internal region domain-containing protein</fullName>
    </recommendedName>
</protein>
<feature type="domain" description="Signal transduction histidine kinase internal region" evidence="2">
    <location>
        <begin position="174"/>
        <end position="251"/>
    </location>
</feature>
<feature type="transmembrane region" description="Helical" evidence="1">
    <location>
        <begin position="7"/>
        <end position="25"/>
    </location>
</feature>
<keyword evidence="4" id="KW-1185">Reference proteome</keyword>
<evidence type="ECO:0000256" key="1">
    <source>
        <dbReference type="SAM" id="Phobius"/>
    </source>
</evidence>
<gene>
    <name evidence="3" type="ORF">GN157_03595</name>
</gene>
<evidence type="ECO:0000313" key="4">
    <source>
        <dbReference type="Proteomes" id="UP000433945"/>
    </source>
</evidence>
<feature type="transmembrane region" description="Helical" evidence="1">
    <location>
        <begin position="143"/>
        <end position="160"/>
    </location>
</feature>
<dbReference type="OrthoDB" id="9809908at2"/>
<name>A0A6N8H922_9FLAO</name>
<feature type="transmembrane region" description="Helical" evidence="1">
    <location>
        <begin position="45"/>
        <end position="62"/>
    </location>
</feature>
<dbReference type="InterPro" id="IPR010559">
    <property type="entry name" value="Sig_transdc_His_kin_internal"/>
</dbReference>
<reference evidence="3 4" key="1">
    <citation type="submission" date="2019-12" db="EMBL/GenBank/DDBJ databases">
        <authorList>
            <person name="Sun J.-Q."/>
        </authorList>
    </citation>
    <scope>NUCLEOTIDE SEQUENCE [LARGE SCALE GENOMIC DNA]</scope>
    <source>
        <strain evidence="3 4">JCM 17928</strain>
    </source>
</reference>
<dbReference type="InterPro" id="IPR050640">
    <property type="entry name" value="Bact_2-comp_sensor_kinase"/>
</dbReference>
<keyword evidence="1" id="KW-1133">Transmembrane helix</keyword>
<dbReference type="PANTHER" id="PTHR34220:SF7">
    <property type="entry name" value="SENSOR HISTIDINE KINASE YPDA"/>
    <property type="match status" value="1"/>
</dbReference>
<dbReference type="PANTHER" id="PTHR34220">
    <property type="entry name" value="SENSOR HISTIDINE KINASE YPDA"/>
    <property type="match status" value="1"/>
</dbReference>
<proteinExistence type="predicted"/>
<sequence length="361" mass="41788">MNKKIYTYLPHILGSLLFLSIPVLSSPDFNSGEPLFSLVPFQKSFFSHVLLLLFFYLNYGYLIPRFYFSKKRTVFFALIVVCYAAIAITPSLIFREQWPQQMQSPPEMKTNFPEIKMPPPTGMPKQPAEFSRFRAMRPIEGSTLFQFLLVFFVSLLLRINQRLTDIQSEKLNTEIAYLKAQINPHFLFNTLNSLHALAITKSDDAPEAIVKLSSLMRYVVTESSEDYVPLQDEIEYVKNYISLQKLRMDNSIDFQFKIKGNTDNKVISPLLLIPFIENAFKYGINPDEESAIAILIHITQNEVLLNVKNKKVNIDLPESEKSEKGTENTLKRIKHLYPDKHEITFHETDDTFEVNLKIELT</sequence>
<comment type="caution">
    <text evidence="3">The sequence shown here is derived from an EMBL/GenBank/DDBJ whole genome shotgun (WGS) entry which is preliminary data.</text>
</comment>
<accession>A0A6N8H922</accession>
<dbReference type="Pfam" id="PF06580">
    <property type="entry name" value="His_kinase"/>
    <property type="match status" value="1"/>
</dbReference>